<keyword evidence="4" id="KW-0378">Hydrolase</keyword>
<name>A0A095T030_9GAMM</name>
<proteinExistence type="inferred from homology"/>
<feature type="domain" description="Solute-binding protein family 3/N-terminal" evidence="3">
    <location>
        <begin position="15"/>
        <end position="234"/>
    </location>
</feature>
<evidence type="ECO:0000313" key="5">
    <source>
        <dbReference type="Proteomes" id="UP000029577"/>
    </source>
</evidence>
<dbReference type="GO" id="GO:0004519">
    <property type="term" value="F:endonuclease activity"/>
    <property type="evidence" value="ECO:0007669"/>
    <property type="project" value="UniProtKB-KW"/>
</dbReference>
<dbReference type="AlphaFoldDB" id="A0A095T030"/>
<gene>
    <name evidence="4" type="ORF">HA49_20360</name>
</gene>
<dbReference type="RefSeq" id="WP_038023609.1">
    <property type="nucleotide sequence ID" value="NZ_JPKR02000005.1"/>
</dbReference>
<evidence type="ECO:0000313" key="4">
    <source>
        <dbReference type="EMBL" id="KGD70296.1"/>
    </source>
</evidence>
<sequence>MTEKSIIDELAPTGRLRVAINYGNPVLAQQDEAGQPKGISAKLAGELAQELGLSVEWIAFDAAGRVFATVDDDCWDIAFLAIDSLRAEKIAFSQPYVTISGTYLVPAGSDFKQVADLDQQGVTISIERGAAYDLFLSRQLQHAEINRVDTASLAIEAFMAHEVDAVAGLRYQLQAYAQQNSGFRLTVDDFTHIHQAMAVPRLRTAAAAYVSDFILRKKQSGSVKAALVANGQPESLAAE</sequence>
<dbReference type="STRING" id="642227.HA49_20360"/>
<organism evidence="4 5">
    <name type="scientific">Tatumella morbirosei</name>
    <dbReference type="NCBI Taxonomy" id="642227"/>
    <lineage>
        <taxon>Bacteria</taxon>
        <taxon>Pseudomonadati</taxon>
        <taxon>Pseudomonadota</taxon>
        <taxon>Gammaproteobacteria</taxon>
        <taxon>Enterobacterales</taxon>
        <taxon>Erwiniaceae</taxon>
        <taxon>Tatumella</taxon>
    </lineage>
</organism>
<dbReference type="EMBL" id="JPKR02000005">
    <property type="protein sequence ID" value="KGD70296.1"/>
    <property type="molecule type" value="Genomic_DNA"/>
</dbReference>
<dbReference type="Pfam" id="PF00497">
    <property type="entry name" value="SBP_bac_3"/>
    <property type="match status" value="1"/>
</dbReference>
<keyword evidence="4" id="KW-0255">Endonuclease</keyword>
<comment type="similarity">
    <text evidence="1">Belongs to the bacterial solute-binding protein 3 family.</text>
</comment>
<evidence type="ECO:0000256" key="1">
    <source>
        <dbReference type="ARBA" id="ARBA00010333"/>
    </source>
</evidence>
<dbReference type="InterPro" id="IPR001638">
    <property type="entry name" value="Solute-binding_3/MltF_N"/>
</dbReference>
<dbReference type="PANTHER" id="PTHR35936:SF17">
    <property type="entry name" value="ARGININE-BINDING EXTRACELLULAR PROTEIN ARTP"/>
    <property type="match status" value="1"/>
</dbReference>
<accession>A0A095T030</accession>
<evidence type="ECO:0000256" key="2">
    <source>
        <dbReference type="ARBA" id="ARBA00022729"/>
    </source>
</evidence>
<keyword evidence="2" id="KW-0732">Signal</keyword>
<dbReference type="eggNOG" id="COG0834">
    <property type="taxonomic scope" value="Bacteria"/>
</dbReference>
<reference evidence="4" key="1">
    <citation type="submission" date="2014-12" db="EMBL/GenBank/DDBJ databases">
        <title>The draft genome of the Tatumella morbirosei type strain, LMG23360T isolated from pineapple rot.</title>
        <authorList>
            <person name="Smits T.H."/>
            <person name="Palmer M."/>
            <person name="Venter S.N."/>
            <person name="Duffy B."/>
            <person name="Steenkamp E.T."/>
            <person name="Chan W.Y."/>
            <person name="Coutinho T.A."/>
            <person name="Coetzee M.P."/>
            <person name="De Maayer P."/>
        </authorList>
    </citation>
    <scope>NUCLEOTIDE SEQUENCE [LARGE SCALE GENOMIC DNA]</scope>
    <source>
        <strain evidence="4">LMG 23360</strain>
    </source>
</reference>
<dbReference type="SUPFAM" id="SSF53850">
    <property type="entry name" value="Periplasmic binding protein-like II"/>
    <property type="match status" value="1"/>
</dbReference>
<evidence type="ECO:0000259" key="3">
    <source>
        <dbReference type="SMART" id="SM00062"/>
    </source>
</evidence>
<comment type="caution">
    <text evidence="4">The sequence shown here is derived from an EMBL/GenBank/DDBJ whole genome shotgun (WGS) entry which is preliminary data.</text>
</comment>
<dbReference type="Proteomes" id="UP000029577">
    <property type="component" value="Unassembled WGS sequence"/>
</dbReference>
<dbReference type="SMART" id="SM00062">
    <property type="entry name" value="PBPb"/>
    <property type="match status" value="1"/>
</dbReference>
<keyword evidence="5" id="KW-1185">Reference proteome</keyword>
<keyword evidence="4" id="KW-0540">Nuclease</keyword>
<dbReference type="Gene3D" id="3.40.190.10">
    <property type="entry name" value="Periplasmic binding protein-like II"/>
    <property type="match status" value="2"/>
</dbReference>
<protein>
    <submittedName>
        <fullName evidence="4">Restriction endonuclease</fullName>
    </submittedName>
</protein>
<dbReference type="OrthoDB" id="6955767at2"/>
<dbReference type="PANTHER" id="PTHR35936">
    <property type="entry name" value="MEMBRANE-BOUND LYTIC MUREIN TRANSGLYCOSYLASE F"/>
    <property type="match status" value="1"/>
</dbReference>